<proteinExistence type="inferred from homology"/>
<evidence type="ECO:0000256" key="6">
    <source>
        <dbReference type="ARBA" id="ARBA00022840"/>
    </source>
</evidence>
<keyword evidence="5" id="KW-0611">Plant defense</keyword>
<gene>
    <name evidence="8" type="ORF">Sango_1635000</name>
</gene>
<evidence type="ECO:0000256" key="5">
    <source>
        <dbReference type="ARBA" id="ARBA00022821"/>
    </source>
</evidence>
<evidence type="ECO:0000256" key="3">
    <source>
        <dbReference type="ARBA" id="ARBA00022737"/>
    </source>
</evidence>
<dbReference type="GO" id="GO:0006952">
    <property type="term" value="P:defense response"/>
    <property type="evidence" value="ECO:0007669"/>
    <property type="project" value="UniProtKB-KW"/>
</dbReference>
<accession>A0AAE1WJZ1</accession>
<dbReference type="SUPFAM" id="SSF52058">
    <property type="entry name" value="L domain-like"/>
    <property type="match status" value="1"/>
</dbReference>
<dbReference type="PANTHER" id="PTHR15140">
    <property type="entry name" value="TUBULIN-SPECIFIC CHAPERONE E"/>
    <property type="match status" value="1"/>
</dbReference>
<dbReference type="GO" id="GO:0005524">
    <property type="term" value="F:ATP binding"/>
    <property type="evidence" value="ECO:0007669"/>
    <property type="project" value="UniProtKB-KW"/>
</dbReference>
<dbReference type="Gene3D" id="1.10.10.10">
    <property type="entry name" value="Winged helix-like DNA-binding domain superfamily/Winged helix DNA-binding domain"/>
    <property type="match status" value="1"/>
</dbReference>
<dbReference type="AlphaFoldDB" id="A0AAE1WJZ1"/>
<dbReference type="InterPro" id="IPR032675">
    <property type="entry name" value="LRR_dom_sf"/>
</dbReference>
<protein>
    <submittedName>
        <fullName evidence="8">Late blight resistance proteinR1A-3</fullName>
    </submittedName>
</protein>
<comment type="similarity">
    <text evidence="1">Belongs to the disease resistance NB-LRR family.</text>
</comment>
<dbReference type="InterPro" id="IPR036388">
    <property type="entry name" value="WH-like_DNA-bd_sf"/>
</dbReference>
<keyword evidence="6" id="KW-0067">ATP-binding</keyword>
<dbReference type="EMBL" id="JACGWL010000009">
    <property type="protein sequence ID" value="KAK4394807.1"/>
    <property type="molecule type" value="Genomic_DNA"/>
</dbReference>
<evidence type="ECO:0000256" key="2">
    <source>
        <dbReference type="ARBA" id="ARBA00022614"/>
    </source>
</evidence>
<name>A0AAE1WJZ1_9LAMI</name>
<dbReference type="Gene3D" id="3.80.10.10">
    <property type="entry name" value="Ribonuclease Inhibitor"/>
    <property type="match status" value="1"/>
</dbReference>
<evidence type="ECO:0000313" key="9">
    <source>
        <dbReference type="Proteomes" id="UP001289374"/>
    </source>
</evidence>
<dbReference type="InterPro" id="IPR058922">
    <property type="entry name" value="WHD_DRP"/>
</dbReference>
<evidence type="ECO:0000256" key="1">
    <source>
        <dbReference type="ARBA" id="ARBA00008894"/>
    </source>
</evidence>
<keyword evidence="9" id="KW-1185">Reference proteome</keyword>
<keyword evidence="3" id="KW-0677">Repeat</keyword>
<dbReference type="FunFam" id="1.10.10.10:FF:000322">
    <property type="entry name" value="Probable disease resistance protein At1g63360"/>
    <property type="match status" value="1"/>
</dbReference>
<reference evidence="8" key="1">
    <citation type="submission" date="2020-06" db="EMBL/GenBank/DDBJ databases">
        <authorList>
            <person name="Li T."/>
            <person name="Hu X."/>
            <person name="Zhang T."/>
            <person name="Song X."/>
            <person name="Zhang H."/>
            <person name="Dai N."/>
            <person name="Sheng W."/>
            <person name="Hou X."/>
            <person name="Wei L."/>
        </authorList>
    </citation>
    <scope>NUCLEOTIDE SEQUENCE</scope>
    <source>
        <strain evidence="8">K16</strain>
        <tissue evidence="8">Leaf</tissue>
    </source>
</reference>
<reference evidence="8" key="2">
    <citation type="journal article" date="2024" name="Plant">
        <title>Genomic evolution and insights into agronomic trait innovations of Sesamum species.</title>
        <authorList>
            <person name="Miao H."/>
            <person name="Wang L."/>
            <person name="Qu L."/>
            <person name="Liu H."/>
            <person name="Sun Y."/>
            <person name="Le M."/>
            <person name="Wang Q."/>
            <person name="Wei S."/>
            <person name="Zheng Y."/>
            <person name="Lin W."/>
            <person name="Duan Y."/>
            <person name="Cao H."/>
            <person name="Xiong S."/>
            <person name="Wang X."/>
            <person name="Wei L."/>
            <person name="Li C."/>
            <person name="Ma Q."/>
            <person name="Ju M."/>
            <person name="Zhao R."/>
            <person name="Li G."/>
            <person name="Mu C."/>
            <person name="Tian Q."/>
            <person name="Mei H."/>
            <person name="Zhang T."/>
            <person name="Gao T."/>
            <person name="Zhang H."/>
        </authorList>
    </citation>
    <scope>NUCLEOTIDE SEQUENCE</scope>
    <source>
        <strain evidence="8">K16</strain>
    </source>
</reference>
<evidence type="ECO:0000259" key="7">
    <source>
        <dbReference type="Pfam" id="PF23559"/>
    </source>
</evidence>
<keyword evidence="2" id="KW-0433">Leucine-rich repeat</keyword>
<dbReference type="Pfam" id="PF23559">
    <property type="entry name" value="WHD_DRP"/>
    <property type="match status" value="1"/>
</dbReference>
<comment type="caution">
    <text evidence="8">The sequence shown here is derived from an EMBL/GenBank/DDBJ whole genome shotgun (WGS) entry which is preliminary data.</text>
</comment>
<sequence length="462" mass="53037">MRVFPEDRLIEVSELIKLWVGEGFLKLASGKTLEEVANEYLEDLVDRNLILIHKWTRRGKFKVCGFHDLIRDMCLRVFKNEHFICVPKVQRINLSRIMRHMCFLCSSQASPKESIHVPIFARLPSTLAPGGLMCRACKTMYSNCIGLRLVKVFGQCCRKFSQHTKLRYIDIRAPHFWDRVAQYELDFESPSTIHLLWNLQTLSIDSGTSLDPMALPFKIWEMPQLRHIMVKLVVLPPPVDTDQDATVLENLETLSFIHNFRCTREVLARIPNLKKLKICYSGKLGDWSYYCLYNLAHLHKLESLFFIAKDLLLNKIAFPTSLKKLHLSQCRIPWEDMTIIGSLPSLEVLTLSNYAVQGPEWINVEEQFTRLKVLSICFTDLVRWVADDVPFPHLESLSLEFMNDLEEIPFSVGDIDSLLSIQLNSCNASVVASAKQILEEQQDKGNELQVVVDGGRLQAGES</sequence>
<evidence type="ECO:0000256" key="4">
    <source>
        <dbReference type="ARBA" id="ARBA00022741"/>
    </source>
</evidence>
<dbReference type="Proteomes" id="UP001289374">
    <property type="component" value="Unassembled WGS sequence"/>
</dbReference>
<organism evidence="8 9">
    <name type="scientific">Sesamum angolense</name>
    <dbReference type="NCBI Taxonomy" id="2727404"/>
    <lineage>
        <taxon>Eukaryota</taxon>
        <taxon>Viridiplantae</taxon>
        <taxon>Streptophyta</taxon>
        <taxon>Embryophyta</taxon>
        <taxon>Tracheophyta</taxon>
        <taxon>Spermatophyta</taxon>
        <taxon>Magnoliopsida</taxon>
        <taxon>eudicotyledons</taxon>
        <taxon>Gunneridae</taxon>
        <taxon>Pentapetalae</taxon>
        <taxon>asterids</taxon>
        <taxon>lamiids</taxon>
        <taxon>Lamiales</taxon>
        <taxon>Pedaliaceae</taxon>
        <taxon>Sesamum</taxon>
    </lineage>
</organism>
<feature type="domain" description="Disease resistance protein winged helix" evidence="7">
    <location>
        <begin position="3"/>
        <end position="73"/>
    </location>
</feature>
<dbReference type="PANTHER" id="PTHR15140:SF33">
    <property type="entry name" value="LATE BLIGHT RESISTANCE PROTEIN HOMOLOG R1A-3 ISOFORM X1"/>
    <property type="match status" value="1"/>
</dbReference>
<evidence type="ECO:0000313" key="8">
    <source>
        <dbReference type="EMBL" id="KAK4394807.1"/>
    </source>
</evidence>
<keyword evidence="4" id="KW-0547">Nucleotide-binding</keyword>